<dbReference type="GO" id="GO:0016491">
    <property type="term" value="F:oxidoreductase activity"/>
    <property type="evidence" value="ECO:0007669"/>
    <property type="project" value="InterPro"/>
</dbReference>
<dbReference type="InterPro" id="IPR013766">
    <property type="entry name" value="Thioredoxin_domain"/>
</dbReference>
<dbReference type="Proteomes" id="UP000532273">
    <property type="component" value="Unassembled WGS sequence"/>
</dbReference>
<reference evidence="7" key="1">
    <citation type="journal article" date="2014" name="Int. J. Syst. Evol. Microbiol.">
        <title>Complete genome of a new Firmicutes species belonging to the dominant human colonic microbiota ('Ruminococcus bicirculans') reveals two chromosomes and a selective capacity to utilize plant glucans.</title>
        <authorList>
            <consortium name="NISC Comparative Sequencing Program"/>
            <person name="Wegmann U."/>
            <person name="Louis P."/>
            <person name="Goesmann A."/>
            <person name="Henrissat B."/>
            <person name="Duncan S.H."/>
            <person name="Flint H.J."/>
        </authorList>
    </citation>
    <scope>NUCLEOTIDE SEQUENCE</scope>
    <source>
        <strain evidence="7">CGMCC 1.15287</strain>
    </source>
</reference>
<dbReference type="Pfam" id="PF00578">
    <property type="entry name" value="AhpC-TSA"/>
    <property type="match status" value="1"/>
</dbReference>
<evidence type="ECO:0000256" key="1">
    <source>
        <dbReference type="ARBA" id="ARBA00004196"/>
    </source>
</evidence>
<feature type="signal peptide" evidence="5">
    <location>
        <begin position="1"/>
        <end position="20"/>
    </location>
</feature>
<protein>
    <submittedName>
        <fullName evidence="8">Peroxiredoxin</fullName>
    </submittedName>
</protein>
<accession>A0A7W6K9H8</accession>
<proteinExistence type="predicted"/>
<dbReference type="GO" id="GO:0017004">
    <property type="term" value="P:cytochrome complex assembly"/>
    <property type="evidence" value="ECO:0007669"/>
    <property type="project" value="UniProtKB-KW"/>
</dbReference>
<dbReference type="SUPFAM" id="SSF52833">
    <property type="entry name" value="Thioredoxin-like"/>
    <property type="match status" value="1"/>
</dbReference>
<dbReference type="GO" id="GO:0030313">
    <property type="term" value="C:cell envelope"/>
    <property type="evidence" value="ECO:0007669"/>
    <property type="project" value="UniProtKB-SubCell"/>
</dbReference>
<gene>
    <name evidence="7" type="ORF">GCM10007422_18240</name>
    <name evidence="8" type="ORF">GGQ60_000671</name>
</gene>
<feature type="chain" id="PRO_5030584367" evidence="5">
    <location>
        <begin position="21"/>
        <end position="395"/>
    </location>
</feature>
<dbReference type="EMBL" id="BMHZ01000002">
    <property type="protein sequence ID" value="GGH03285.1"/>
    <property type="molecule type" value="Genomic_DNA"/>
</dbReference>
<comment type="caution">
    <text evidence="8">The sequence shown here is derived from an EMBL/GenBank/DDBJ whole genome shotgun (WGS) entry which is preliminary data.</text>
</comment>
<sequence>MKILIAILLFQSFALSNVFAENFHIGGKVLGKEKFNYVYLFDSKDNLIGEAKISDNHFFLTGPIEYKQKFGQLPSATILLSQIVLTVSEINAQRLLSNRKHNNCTIILEDSIDLAYDTDRKLFSVKGGRQNEIQNLYINGYSIFRNRRDSIYLSIDKSDLSEKEKEAIKITEAKKLFTKTMFGFINIIKLHRDSEVALLNFSPVIYDQGIAGQQVLEAFNLFTQRIRESEYGIHVYPEITKKIKAEEIMAAPAYTVGMKMPEFSLINENNEVVKSESQFSKYTLIDFWATWCIPCRNETPNIIHALTSYQKKGFQVITVSIDDTKDKRKWIEAIKNDKMSGFTNLFNGNDNSGIAKELKIVSIPANYLVDSKGKIIATNLRGEQLIKKLQELFAE</sequence>
<keyword evidence="4" id="KW-0676">Redox-active center</keyword>
<dbReference type="InterPro" id="IPR050553">
    <property type="entry name" value="Thioredoxin_ResA/DsbE_sf"/>
</dbReference>
<keyword evidence="10" id="KW-1185">Reference proteome</keyword>
<dbReference type="InterPro" id="IPR000866">
    <property type="entry name" value="AhpC/TSA"/>
</dbReference>
<dbReference type="Proteomes" id="UP000642938">
    <property type="component" value="Unassembled WGS sequence"/>
</dbReference>
<dbReference type="InterPro" id="IPR036249">
    <property type="entry name" value="Thioredoxin-like_sf"/>
</dbReference>
<evidence type="ECO:0000313" key="9">
    <source>
        <dbReference type="Proteomes" id="UP000532273"/>
    </source>
</evidence>
<dbReference type="PROSITE" id="PS51352">
    <property type="entry name" value="THIOREDOXIN_2"/>
    <property type="match status" value="1"/>
</dbReference>
<dbReference type="RefSeq" id="WP_183759950.1">
    <property type="nucleotide sequence ID" value="NZ_BMHZ01000002.1"/>
</dbReference>
<name>A0A7W6K9H8_9SPHI</name>
<evidence type="ECO:0000313" key="7">
    <source>
        <dbReference type="EMBL" id="GGH03285.1"/>
    </source>
</evidence>
<evidence type="ECO:0000256" key="2">
    <source>
        <dbReference type="ARBA" id="ARBA00022748"/>
    </source>
</evidence>
<keyword evidence="3" id="KW-1015">Disulfide bond</keyword>
<evidence type="ECO:0000256" key="4">
    <source>
        <dbReference type="ARBA" id="ARBA00023284"/>
    </source>
</evidence>
<reference evidence="10" key="2">
    <citation type="journal article" date="2019" name="Int. J. Syst. Evol. Microbiol.">
        <title>The Global Catalogue of Microorganisms (GCM) 10K type strain sequencing project: providing services to taxonomists for standard genome sequencing and annotation.</title>
        <authorList>
            <consortium name="The Broad Institute Genomics Platform"/>
            <consortium name="The Broad Institute Genome Sequencing Center for Infectious Disease"/>
            <person name="Wu L."/>
            <person name="Ma J."/>
        </authorList>
    </citation>
    <scope>NUCLEOTIDE SEQUENCE [LARGE SCALE GENOMIC DNA]</scope>
    <source>
        <strain evidence="10">CGMCC 1.15287</strain>
    </source>
</reference>
<evidence type="ECO:0000313" key="8">
    <source>
        <dbReference type="EMBL" id="MBB4106711.1"/>
    </source>
</evidence>
<evidence type="ECO:0000259" key="6">
    <source>
        <dbReference type="PROSITE" id="PS51352"/>
    </source>
</evidence>
<dbReference type="PANTHER" id="PTHR42852:SF6">
    <property type="entry name" value="THIOL:DISULFIDE INTERCHANGE PROTEIN DSBE"/>
    <property type="match status" value="1"/>
</dbReference>
<dbReference type="PANTHER" id="PTHR42852">
    <property type="entry name" value="THIOL:DISULFIDE INTERCHANGE PROTEIN DSBE"/>
    <property type="match status" value="1"/>
</dbReference>
<keyword evidence="5" id="KW-0732">Signal</keyword>
<organism evidence="8 9">
    <name type="scientific">Pedobacter zeae</name>
    <dbReference type="NCBI Taxonomy" id="1737356"/>
    <lineage>
        <taxon>Bacteria</taxon>
        <taxon>Pseudomonadati</taxon>
        <taxon>Bacteroidota</taxon>
        <taxon>Sphingobacteriia</taxon>
        <taxon>Sphingobacteriales</taxon>
        <taxon>Sphingobacteriaceae</taxon>
        <taxon>Pedobacter</taxon>
    </lineage>
</organism>
<comment type="subcellular location">
    <subcellularLocation>
        <location evidence="1">Cell envelope</location>
    </subcellularLocation>
</comment>
<reference evidence="8 9" key="3">
    <citation type="submission" date="2020-08" db="EMBL/GenBank/DDBJ databases">
        <title>Genomic Encyclopedia of Type Strains, Phase IV (KMG-IV): sequencing the most valuable type-strain genomes for metagenomic binning, comparative biology and taxonomic classification.</title>
        <authorList>
            <person name="Goeker M."/>
        </authorList>
    </citation>
    <scope>NUCLEOTIDE SEQUENCE [LARGE SCALE GENOMIC DNA]</scope>
    <source>
        <strain evidence="8 9">DSM 100774</strain>
    </source>
</reference>
<feature type="domain" description="Thioredoxin" evidence="6">
    <location>
        <begin position="254"/>
        <end position="395"/>
    </location>
</feature>
<dbReference type="CDD" id="cd02966">
    <property type="entry name" value="TlpA_like_family"/>
    <property type="match status" value="1"/>
</dbReference>
<keyword evidence="2" id="KW-0201">Cytochrome c-type biogenesis</keyword>
<dbReference type="GO" id="GO:0016209">
    <property type="term" value="F:antioxidant activity"/>
    <property type="evidence" value="ECO:0007669"/>
    <property type="project" value="InterPro"/>
</dbReference>
<reference evidence="7" key="4">
    <citation type="submission" date="2024-05" db="EMBL/GenBank/DDBJ databases">
        <authorList>
            <person name="Sun Q."/>
            <person name="Zhou Y."/>
        </authorList>
    </citation>
    <scope>NUCLEOTIDE SEQUENCE</scope>
    <source>
        <strain evidence="7">CGMCC 1.15287</strain>
    </source>
</reference>
<dbReference type="Gene3D" id="3.40.30.10">
    <property type="entry name" value="Glutaredoxin"/>
    <property type="match status" value="1"/>
</dbReference>
<dbReference type="EMBL" id="JACIEF010000001">
    <property type="protein sequence ID" value="MBB4106711.1"/>
    <property type="molecule type" value="Genomic_DNA"/>
</dbReference>
<evidence type="ECO:0000256" key="5">
    <source>
        <dbReference type="SAM" id="SignalP"/>
    </source>
</evidence>
<evidence type="ECO:0000256" key="3">
    <source>
        <dbReference type="ARBA" id="ARBA00023157"/>
    </source>
</evidence>
<evidence type="ECO:0000313" key="10">
    <source>
        <dbReference type="Proteomes" id="UP000642938"/>
    </source>
</evidence>
<dbReference type="AlphaFoldDB" id="A0A7W6K9H8"/>